<evidence type="ECO:0000313" key="1">
    <source>
        <dbReference type="EMBL" id="AMC94475.1"/>
    </source>
</evidence>
<protein>
    <submittedName>
        <fullName evidence="1">Uncharacterized protein</fullName>
    </submittedName>
</protein>
<evidence type="ECO:0000313" key="2">
    <source>
        <dbReference type="Proteomes" id="UP000063781"/>
    </source>
</evidence>
<dbReference type="EMBL" id="CP013213">
    <property type="protein sequence ID" value="AMC94475.1"/>
    <property type="molecule type" value="Genomic_DNA"/>
</dbReference>
<reference evidence="1 2" key="1">
    <citation type="submission" date="2015-10" db="EMBL/GenBank/DDBJ databases">
        <title>Erysipelothrix larvae sp. LV19 isolated from the larval gut of the rhinoceros beetle, Trypoxylus dichotomus.</title>
        <authorList>
            <person name="Lim S."/>
            <person name="Kim B.-C."/>
        </authorList>
    </citation>
    <scope>NUCLEOTIDE SEQUENCE [LARGE SCALE GENOMIC DNA]</scope>
    <source>
        <strain evidence="1 2">LV19</strain>
    </source>
</reference>
<dbReference type="RefSeq" id="WP_067634251.1">
    <property type="nucleotide sequence ID" value="NZ_CP013213.1"/>
</dbReference>
<sequence length="156" mass="17585">MNVKEASNRWGVAKSTVRKYCSDGIIPEAYKEEKELMKGQWIIPEMDKPPAGRSGIVKYLKRIINVSEGAKPKFNSDIEKVKSIYKYISDCGFTTEIDIDNDILSFLQDVKIVTLGYELIETEEKVNPIKTTTSKNAELDLGVAKAGYSKQTEIQE</sequence>
<dbReference type="AlphaFoldDB" id="A0A0X8H1U5"/>
<gene>
    <name evidence="1" type="ORF">AOC36_10965</name>
</gene>
<dbReference type="KEGG" id="erl:AOC36_10965"/>
<proteinExistence type="predicted"/>
<dbReference type="Proteomes" id="UP000063781">
    <property type="component" value="Chromosome"/>
</dbReference>
<accession>A0A0X8H1U5</accession>
<organism evidence="1 2">
    <name type="scientific">Erysipelothrix larvae</name>
    <dbReference type="NCBI Taxonomy" id="1514105"/>
    <lineage>
        <taxon>Bacteria</taxon>
        <taxon>Bacillati</taxon>
        <taxon>Bacillota</taxon>
        <taxon>Erysipelotrichia</taxon>
        <taxon>Erysipelotrichales</taxon>
        <taxon>Erysipelotrichaceae</taxon>
        <taxon>Erysipelothrix</taxon>
    </lineage>
</organism>
<keyword evidence="2" id="KW-1185">Reference proteome</keyword>
<name>A0A0X8H1U5_9FIRM</name>